<dbReference type="EMBL" id="CP018139">
    <property type="protein sequence ID" value="APE31703.1"/>
    <property type="molecule type" value="Genomic_DNA"/>
</dbReference>
<evidence type="ECO:0008006" key="3">
    <source>
        <dbReference type="Google" id="ProtNLM"/>
    </source>
</evidence>
<gene>
    <name evidence="1" type="ORF">BOX17_12505</name>
</gene>
<dbReference type="InterPro" id="IPR036390">
    <property type="entry name" value="WH_DNA-bd_sf"/>
</dbReference>
<evidence type="ECO:0000313" key="1">
    <source>
        <dbReference type="EMBL" id="APE31703.1"/>
    </source>
</evidence>
<dbReference type="Proteomes" id="UP000181985">
    <property type="component" value="Chromosome"/>
</dbReference>
<accession>A0A1J0VI52</accession>
<dbReference type="KEGG" id="hsi:BOX17_12505"/>
<dbReference type="Gene3D" id="1.10.10.10">
    <property type="entry name" value="Winged helix-like DNA-binding domain superfamily/Winged helix DNA-binding domain"/>
    <property type="match status" value="1"/>
</dbReference>
<dbReference type="SUPFAM" id="SSF46785">
    <property type="entry name" value="Winged helix' DNA-binding domain"/>
    <property type="match status" value="1"/>
</dbReference>
<name>A0A1J0VI52_9GAMM</name>
<organism evidence="1 2">
    <name type="scientific">Halomonas aestuarii</name>
    <dbReference type="NCBI Taxonomy" id="1897729"/>
    <lineage>
        <taxon>Bacteria</taxon>
        <taxon>Pseudomonadati</taxon>
        <taxon>Pseudomonadota</taxon>
        <taxon>Gammaproteobacteria</taxon>
        <taxon>Oceanospirillales</taxon>
        <taxon>Halomonadaceae</taxon>
        <taxon>Halomonas</taxon>
    </lineage>
</organism>
<sequence>MSHDLTSHQWELLAGVLQHGGVLAAPFGHLGVDSLLAGVLSDIDALEERGLIAVERSGDGDEPARLTLTEAGYAALGMA</sequence>
<protein>
    <recommendedName>
        <fullName evidence="3">MarR family transcriptional regulator</fullName>
    </recommendedName>
</protein>
<proteinExistence type="predicted"/>
<dbReference type="InterPro" id="IPR036388">
    <property type="entry name" value="WH-like_DNA-bd_sf"/>
</dbReference>
<evidence type="ECO:0000313" key="2">
    <source>
        <dbReference type="Proteomes" id="UP000181985"/>
    </source>
</evidence>
<dbReference type="OrthoDB" id="6168680at2"/>
<reference evidence="2" key="1">
    <citation type="submission" date="2016-11" db="EMBL/GenBank/DDBJ databases">
        <title>Halolamina sediminis sp. nov., an extremely halophilic archaeon isolated from solar salt.</title>
        <authorList>
            <person name="Koh H.-W."/>
            <person name="Rani S."/>
            <person name="Park S.-J."/>
        </authorList>
    </citation>
    <scope>NUCLEOTIDE SEQUENCE [LARGE SCALE GENOMIC DNA]</scope>
    <source>
        <strain evidence="2">Hb3</strain>
    </source>
</reference>
<dbReference type="AlphaFoldDB" id="A0A1J0VI52"/>
<keyword evidence="2" id="KW-1185">Reference proteome</keyword>
<dbReference type="RefSeq" id="WP_071945095.1">
    <property type="nucleotide sequence ID" value="NZ_CP018139.1"/>
</dbReference>